<reference evidence="1 2" key="1">
    <citation type="submission" date="2021-03" db="EMBL/GenBank/DDBJ databases">
        <title>Sequencing the genomes of 1000 actinobacteria strains.</title>
        <authorList>
            <person name="Klenk H.-P."/>
        </authorList>
    </citation>
    <scope>NUCLEOTIDE SEQUENCE [LARGE SCALE GENOMIC DNA]</scope>
    <source>
        <strain evidence="1 2">DSM 45516</strain>
    </source>
</reference>
<keyword evidence="2" id="KW-1185">Reference proteome</keyword>
<comment type="caution">
    <text evidence="1">The sequence shown here is derived from an EMBL/GenBank/DDBJ whole genome shotgun (WGS) entry which is preliminary data.</text>
</comment>
<gene>
    <name evidence="1" type="ORF">BJ987_002557</name>
</gene>
<dbReference type="InterPro" id="IPR022536">
    <property type="entry name" value="EspC"/>
</dbReference>
<dbReference type="RefSeq" id="WP_209888659.1">
    <property type="nucleotide sequence ID" value="NZ_JAGGMR010000001.1"/>
</dbReference>
<name>A0ABS4QG59_9NOCA</name>
<proteinExistence type="predicted"/>
<dbReference type="Pfam" id="PF10824">
    <property type="entry name" value="T7SS_ESX_EspC"/>
    <property type="match status" value="1"/>
</dbReference>
<evidence type="ECO:0000313" key="2">
    <source>
        <dbReference type="Proteomes" id="UP001519325"/>
    </source>
</evidence>
<evidence type="ECO:0000313" key="1">
    <source>
        <dbReference type="EMBL" id="MBP2189656.1"/>
    </source>
</evidence>
<accession>A0ABS4QG59</accession>
<sequence length="95" mass="9953">MKVDPAELRALARWMDSVAAAIGALEVKTSASAVRTVLPGSPLGALTDTAVAQVEEAWSRMASRCTRISVVAKGTAGDFEVTDDEFGRKLKAMGS</sequence>
<dbReference type="Proteomes" id="UP001519325">
    <property type="component" value="Unassembled WGS sequence"/>
</dbReference>
<organism evidence="1 2">
    <name type="scientific">Nocardia goodfellowii</name>
    <dbReference type="NCBI Taxonomy" id="882446"/>
    <lineage>
        <taxon>Bacteria</taxon>
        <taxon>Bacillati</taxon>
        <taxon>Actinomycetota</taxon>
        <taxon>Actinomycetes</taxon>
        <taxon>Mycobacteriales</taxon>
        <taxon>Nocardiaceae</taxon>
        <taxon>Nocardia</taxon>
    </lineage>
</organism>
<protein>
    <submittedName>
        <fullName evidence="1">Uncharacterized protein</fullName>
    </submittedName>
</protein>
<dbReference type="EMBL" id="JAGGMR010000001">
    <property type="protein sequence ID" value="MBP2189656.1"/>
    <property type="molecule type" value="Genomic_DNA"/>
</dbReference>